<dbReference type="Proteomes" id="UP000298030">
    <property type="component" value="Unassembled WGS sequence"/>
</dbReference>
<organism evidence="2 3">
    <name type="scientific">Coprinellus micaceus</name>
    <name type="common">Glistening ink-cap mushroom</name>
    <name type="synonym">Coprinus micaceus</name>
    <dbReference type="NCBI Taxonomy" id="71717"/>
    <lineage>
        <taxon>Eukaryota</taxon>
        <taxon>Fungi</taxon>
        <taxon>Dikarya</taxon>
        <taxon>Basidiomycota</taxon>
        <taxon>Agaricomycotina</taxon>
        <taxon>Agaricomycetes</taxon>
        <taxon>Agaricomycetidae</taxon>
        <taxon>Agaricales</taxon>
        <taxon>Agaricineae</taxon>
        <taxon>Psathyrellaceae</taxon>
        <taxon>Coprinellus</taxon>
    </lineage>
</organism>
<reference evidence="2 3" key="1">
    <citation type="journal article" date="2019" name="Nat. Ecol. Evol.">
        <title>Megaphylogeny resolves global patterns of mushroom evolution.</title>
        <authorList>
            <person name="Varga T."/>
            <person name="Krizsan K."/>
            <person name="Foldi C."/>
            <person name="Dima B."/>
            <person name="Sanchez-Garcia M."/>
            <person name="Sanchez-Ramirez S."/>
            <person name="Szollosi G.J."/>
            <person name="Szarkandi J.G."/>
            <person name="Papp V."/>
            <person name="Albert L."/>
            <person name="Andreopoulos W."/>
            <person name="Angelini C."/>
            <person name="Antonin V."/>
            <person name="Barry K.W."/>
            <person name="Bougher N.L."/>
            <person name="Buchanan P."/>
            <person name="Buyck B."/>
            <person name="Bense V."/>
            <person name="Catcheside P."/>
            <person name="Chovatia M."/>
            <person name="Cooper J."/>
            <person name="Damon W."/>
            <person name="Desjardin D."/>
            <person name="Finy P."/>
            <person name="Geml J."/>
            <person name="Haridas S."/>
            <person name="Hughes K."/>
            <person name="Justo A."/>
            <person name="Karasinski D."/>
            <person name="Kautmanova I."/>
            <person name="Kiss B."/>
            <person name="Kocsube S."/>
            <person name="Kotiranta H."/>
            <person name="LaButti K.M."/>
            <person name="Lechner B.E."/>
            <person name="Liimatainen K."/>
            <person name="Lipzen A."/>
            <person name="Lukacs Z."/>
            <person name="Mihaltcheva S."/>
            <person name="Morgado L.N."/>
            <person name="Niskanen T."/>
            <person name="Noordeloos M.E."/>
            <person name="Ohm R.A."/>
            <person name="Ortiz-Santana B."/>
            <person name="Ovrebo C."/>
            <person name="Racz N."/>
            <person name="Riley R."/>
            <person name="Savchenko A."/>
            <person name="Shiryaev A."/>
            <person name="Soop K."/>
            <person name="Spirin V."/>
            <person name="Szebenyi C."/>
            <person name="Tomsovsky M."/>
            <person name="Tulloss R.E."/>
            <person name="Uehling J."/>
            <person name="Grigoriev I.V."/>
            <person name="Vagvolgyi C."/>
            <person name="Papp T."/>
            <person name="Martin F.M."/>
            <person name="Miettinen O."/>
            <person name="Hibbett D.S."/>
            <person name="Nagy L.G."/>
        </authorList>
    </citation>
    <scope>NUCLEOTIDE SEQUENCE [LARGE SCALE GENOMIC DNA]</scope>
    <source>
        <strain evidence="2 3">FP101781</strain>
    </source>
</reference>
<dbReference type="EMBL" id="QPFP01000062">
    <property type="protein sequence ID" value="TEB24888.1"/>
    <property type="molecule type" value="Genomic_DNA"/>
</dbReference>
<dbReference type="AlphaFoldDB" id="A0A4Y7STC1"/>
<dbReference type="PANTHER" id="PTHR43662">
    <property type="match status" value="1"/>
</dbReference>
<dbReference type="STRING" id="71717.A0A4Y7STC1"/>
<dbReference type="Pfam" id="PF09362">
    <property type="entry name" value="DUF1996"/>
    <property type="match status" value="1"/>
</dbReference>
<dbReference type="OrthoDB" id="74764at2759"/>
<evidence type="ECO:0000259" key="1">
    <source>
        <dbReference type="Pfam" id="PF09362"/>
    </source>
</evidence>
<proteinExistence type="predicted"/>
<keyword evidence="3" id="KW-1185">Reference proteome</keyword>
<sequence>MDDGVDISKQASCTTCRFVEDKSNYWTAVLYFRHRNGSYIRVPQMSNHNTGPGLQSGGMTVYYFQPGPPTKDLNITSFAPGFRMLVGDPFRRRDDLDPNSAAATATTFRCFQGADAGAIGAPGTPPGDTFHLPKQVCTGGIRSNIYFPQCWDGKTLDPPDHQSHVAHPVGAGFFGTDCPASHPVRLPLLFMEINWDTRPFNNRDWWPEGVDQPFIFSMGDPTGYGQHADYVFGWEGDSLKRAMETCTAADGIVTNCPALTVQTTEEMNQCRVPVKVNEKTEETCEFPLELPGCNPIQSGPAPATMPRRCNALSTTFNAPTPTHPPSVVTPPWSVCNAGPTPEPLVPACDSIPEKPVVTAPPS</sequence>
<dbReference type="PANTHER" id="PTHR43662:SF3">
    <property type="entry name" value="DOMAIN PROTEIN, PUTATIVE (AFU_ORTHOLOGUE AFUA_6G11970)-RELATED"/>
    <property type="match status" value="1"/>
</dbReference>
<accession>A0A4Y7STC1</accession>
<dbReference type="InterPro" id="IPR018535">
    <property type="entry name" value="DUF1996"/>
</dbReference>
<protein>
    <recommendedName>
        <fullName evidence="1">DUF1996 domain-containing protein</fullName>
    </recommendedName>
</protein>
<comment type="caution">
    <text evidence="2">The sequence shown here is derived from an EMBL/GenBank/DDBJ whole genome shotgun (WGS) entry which is preliminary data.</text>
</comment>
<evidence type="ECO:0000313" key="2">
    <source>
        <dbReference type="EMBL" id="TEB24888.1"/>
    </source>
</evidence>
<evidence type="ECO:0000313" key="3">
    <source>
        <dbReference type="Proteomes" id="UP000298030"/>
    </source>
</evidence>
<gene>
    <name evidence="2" type="ORF">FA13DRAFT_1669158</name>
</gene>
<feature type="domain" description="DUF1996" evidence="1">
    <location>
        <begin position="9"/>
        <end position="234"/>
    </location>
</feature>
<name>A0A4Y7STC1_COPMI</name>